<evidence type="ECO:0000256" key="2">
    <source>
        <dbReference type="ARBA" id="ARBA00023108"/>
    </source>
</evidence>
<gene>
    <name evidence="6" type="ORF">PPYR_11127</name>
</gene>
<dbReference type="GO" id="GO:0005615">
    <property type="term" value="C:extracellular space"/>
    <property type="evidence" value="ECO:0007669"/>
    <property type="project" value="TreeGrafter"/>
</dbReference>
<evidence type="ECO:0000256" key="3">
    <source>
        <dbReference type="ARBA" id="ARBA00060902"/>
    </source>
</evidence>
<comment type="similarity">
    <text evidence="3">Belongs to the TO family.</text>
</comment>
<dbReference type="InParanoid" id="A0A1Y1MUI0"/>
<evidence type="ECO:0000313" key="7">
    <source>
        <dbReference type="Proteomes" id="UP000327044"/>
    </source>
</evidence>
<proteinExistence type="inferred from homology"/>
<dbReference type="InterPro" id="IPR038606">
    <property type="entry name" value="To_sf"/>
</dbReference>
<dbReference type="SMART" id="SM00700">
    <property type="entry name" value="JHBP"/>
    <property type="match status" value="1"/>
</dbReference>
<dbReference type="EMBL" id="VVIM01000008">
    <property type="protein sequence ID" value="KAB0794288.1"/>
    <property type="molecule type" value="Genomic_DNA"/>
</dbReference>
<dbReference type="OrthoDB" id="7419171at2759"/>
<dbReference type="Pfam" id="PF06585">
    <property type="entry name" value="JHBP"/>
    <property type="match status" value="1"/>
</dbReference>
<name>A0A1Y1MUI0_PHOPY</name>
<reference evidence="6" key="3">
    <citation type="submission" date="2019-08" db="EMBL/GenBank/DDBJ databases">
        <authorList>
            <consortium name="Photinus pyralis genome working group"/>
            <person name="Fallon T.R."/>
            <person name="Sander Lower S.E."/>
            <person name="Weng J.-K."/>
        </authorList>
    </citation>
    <scope>NUCLEOTIDE SEQUENCE</scope>
    <source>
        <strain evidence="6">1611_PpyrPB1</strain>
        <tissue evidence="6">Whole body</tissue>
    </source>
</reference>
<keyword evidence="7" id="KW-1185">Reference proteome</keyword>
<organism evidence="5">
    <name type="scientific">Photinus pyralis</name>
    <name type="common">Common eastern firefly</name>
    <name type="synonym">Lampyris pyralis</name>
    <dbReference type="NCBI Taxonomy" id="7054"/>
    <lineage>
        <taxon>Eukaryota</taxon>
        <taxon>Metazoa</taxon>
        <taxon>Ecdysozoa</taxon>
        <taxon>Arthropoda</taxon>
        <taxon>Hexapoda</taxon>
        <taxon>Insecta</taxon>
        <taxon>Pterygota</taxon>
        <taxon>Neoptera</taxon>
        <taxon>Endopterygota</taxon>
        <taxon>Coleoptera</taxon>
        <taxon>Polyphaga</taxon>
        <taxon>Elateriformia</taxon>
        <taxon>Elateroidea</taxon>
        <taxon>Lampyridae</taxon>
        <taxon>Lampyrinae</taxon>
        <taxon>Photinus</taxon>
    </lineage>
</organism>
<dbReference type="EMBL" id="GEZM01023938">
    <property type="protein sequence ID" value="JAV88125.1"/>
    <property type="molecule type" value="Transcribed_RNA"/>
</dbReference>
<dbReference type="Proteomes" id="UP000327044">
    <property type="component" value="Unassembled WGS sequence"/>
</dbReference>
<dbReference type="Gene3D" id="3.15.10.30">
    <property type="entry name" value="Haemolymph juvenile hormone binding protein"/>
    <property type="match status" value="1"/>
</dbReference>
<feature type="chain" id="PRO_5036029880" description="Haemolymph juvenile hormone binding protein" evidence="4">
    <location>
        <begin position="19"/>
        <end position="247"/>
    </location>
</feature>
<reference evidence="5" key="1">
    <citation type="journal article" date="2016" name="Sci. Rep.">
        <title>Molecular characterization of firefly nuptial gifts: a multi-omics approach sheds light on postcopulatory sexual selection.</title>
        <authorList>
            <person name="Al-Wathiqui N."/>
            <person name="Fallon T.R."/>
            <person name="South A."/>
            <person name="Weng J.K."/>
            <person name="Lewis S.M."/>
        </authorList>
    </citation>
    <scope>NUCLEOTIDE SEQUENCE</scope>
</reference>
<dbReference type="InterPro" id="IPR010562">
    <property type="entry name" value="Haemolymph_juvenile_hormone-bd"/>
</dbReference>
<keyword evidence="1 4" id="KW-0732">Signal</keyword>
<sequence>MMLKYIICSTFLIHSSIAALPSYFPRCSINDPKLNDCILKAAEQLQPRIKDGIRELGIPSFNPFYIPKIEMQQGTDRVNYKVSFTNMSIYGLADYKFSELNYIPDELTFSGKGNFNNMSMKTKFDVEGRLLSIPIHGSGNYVTKLGPCTVLLKTTGKLVERNGDEYYEPIKAVVDIQVSDYVSNFTGLFEDNPDLKRVFTQVLDDNANVILQEVLPAINQVAEGMSVQLINAITRSVPYKELLPPSM</sequence>
<keyword evidence="2" id="KW-0090">Biological rhythms</keyword>
<protein>
    <recommendedName>
        <fullName evidence="8">Haemolymph juvenile hormone binding protein</fullName>
    </recommendedName>
</protein>
<dbReference type="AlphaFoldDB" id="A0A1Y1MUI0"/>
<evidence type="ECO:0000313" key="6">
    <source>
        <dbReference type="EMBL" id="KAB0794288.1"/>
    </source>
</evidence>
<feature type="signal peptide" evidence="4">
    <location>
        <begin position="1"/>
        <end position="18"/>
    </location>
</feature>
<reference evidence="6 7" key="2">
    <citation type="journal article" date="2018" name="Elife">
        <title>Firefly genomes illuminate parallel origins of bioluminescence in beetles.</title>
        <authorList>
            <person name="Fallon T.R."/>
            <person name="Lower S.E."/>
            <person name="Chang C.H."/>
            <person name="Bessho-Uehara M."/>
            <person name="Martin G.J."/>
            <person name="Bewick A.J."/>
            <person name="Behringer M."/>
            <person name="Debat H.J."/>
            <person name="Wong I."/>
            <person name="Day J.C."/>
            <person name="Suvorov A."/>
            <person name="Silva C.J."/>
            <person name="Stanger-Hall K.F."/>
            <person name="Hall D.W."/>
            <person name="Schmitz R.J."/>
            <person name="Nelson D.R."/>
            <person name="Lewis S.M."/>
            <person name="Shigenobu S."/>
            <person name="Bybee S.M."/>
            <person name="Larracuente A.M."/>
            <person name="Oba Y."/>
            <person name="Weng J.K."/>
        </authorList>
    </citation>
    <scope>NUCLEOTIDE SEQUENCE [LARGE SCALE GENOMIC DNA]</scope>
    <source>
        <strain evidence="6">1611_PpyrPB1</strain>
        <tissue evidence="6">Whole body</tissue>
    </source>
</reference>
<evidence type="ECO:0000256" key="1">
    <source>
        <dbReference type="ARBA" id="ARBA00022729"/>
    </source>
</evidence>
<evidence type="ECO:0008006" key="8">
    <source>
        <dbReference type="Google" id="ProtNLM"/>
    </source>
</evidence>
<evidence type="ECO:0000313" key="5">
    <source>
        <dbReference type="EMBL" id="JAV88125.1"/>
    </source>
</evidence>
<dbReference type="PANTHER" id="PTHR11008:SF32">
    <property type="entry name" value="CIRCADIAN CLOCK-CONTROLLED PROTEIN DAYWAKE-RELATED"/>
    <property type="match status" value="1"/>
</dbReference>
<dbReference type="FunFam" id="3.15.10.30:FF:000001">
    <property type="entry name" value="Takeout-like protein 1"/>
    <property type="match status" value="1"/>
</dbReference>
<dbReference type="PANTHER" id="PTHR11008">
    <property type="entry name" value="PROTEIN TAKEOUT-LIKE PROTEIN"/>
    <property type="match status" value="1"/>
</dbReference>
<evidence type="ECO:0000256" key="4">
    <source>
        <dbReference type="SAM" id="SignalP"/>
    </source>
</evidence>
<dbReference type="GO" id="GO:0007623">
    <property type="term" value="P:circadian rhythm"/>
    <property type="evidence" value="ECO:0007669"/>
    <property type="project" value="UniProtKB-ARBA"/>
</dbReference>
<accession>A0A1Y1MUI0</accession>